<name>A0A8J2L046_9HEXA</name>
<organism evidence="1 2">
    <name type="scientific">Allacma fusca</name>
    <dbReference type="NCBI Taxonomy" id="39272"/>
    <lineage>
        <taxon>Eukaryota</taxon>
        <taxon>Metazoa</taxon>
        <taxon>Ecdysozoa</taxon>
        <taxon>Arthropoda</taxon>
        <taxon>Hexapoda</taxon>
        <taxon>Collembola</taxon>
        <taxon>Symphypleona</taxon>
        <taxon>Sminthuridae</taxon>
        <taxon>Allacma</taxon>
    </lineage>
</organism>
<comment type="caution">
    <text evidence="1">The sequence shown here is derived from an EMBL/GenBank/DDBJ whole genome shotgun (WGS) entry which is preliminary data.</text>
</comment>
<evidence type="ECO:0000313" key="1">
    <source>
        <dbReference type="EMBL" id="CAG7824761.1"/>
    </source>
</evidence>
<evidence type="ECO:0000313" key="2">
    <source>
        <dbReference type="Proteomes" id="UP000708208"/>
    </source>
</evidence>
<feature type="non-terminal residue" evidence="1">
    <location>
        <position position="1"/>
    </location>
</feature>
<gene>
    <name evidence="1" type="ORF">AFUS01_LOCUS34903</name>
</gene>
<protein>
    <submittedName>
        <fullName evidence="1">Uncharacterized protein</fullName>
    </submittedName>
</protein>
<reference evidence="1" key="1">
    <citation type="submission" date="2021-06" db="EMBL/GenBank/DDBJ databases">
        <authorList>
            <person name="Hodson N. C."/>
            <person name="Mongue J. A."/>
            <person name="Jaron S. K."/>
        </authorList>
    </citation>
    <scope>NUCLEOTIDE SEQUENCE</scope>
</reference>
<dbReference type="AlphaFoldDB" id="A0A8J2L046"/>
<sequence length="31" mass="3661">LAHSENEHKQVWLTRVPRKCGISIYLICRLP</sequence>
<proteinExistence type="predicted"/>
<accession>A0A8J2L046</accession>
<dbReference type="Proteomes" id="UP000708208">
    <property type="component" value="Unassembled WGS sequence"/>
</dbReference>
<keyword evidence="2" id="KW-1185">Reference proteome</keyword>
<dbReference type="EMBL" id="CAJVCH010533890">
    <property type="protein sequence ID" value="CAG7824761.1"/>
    <property type="molecule type" value="Genomic_DNA"/>
</dbReference>